<evidence type="ECO:0000313" key="2">
    <source>
        <dbReference type="EMBL" id="MFC3862183.1"/>
    </source>
</evidence>
<proteinExistence type="predicted"/>
<organism evidence="2 3">
    <name type="scientific">Deinococcus antarcticus</name>
    <dbReference type="NCBI Taxonomy" id="1298767"/>
    <lineage>
        <taxon>Bacteria</taxon>
        <taxon>Thermotogati</taxon>
        <taxon>Deinococcota</taxon>
        <taxon>Deinococci</taxon>
        <taxon>Deinococcales</taxon>
        <taxon>Deinococcaceae</taxon>
        <taxon>Deinococcus</taxon>
    </lineage>
</organism>
<evidence type="ECO:0000313" key="3">
    <source>
        <dbReference type="Proteomes" id="UP001595748"/>
    </source>
</evidence>
<sequence>MPATGWKRLRLAQEFGRVGVWLALVLTVTLWFGTFAVLTPMRAALNSAHGQLLELDARLQNVHDTLAPFDALSRPETLVAVNTLNDLALTAQQTPLIDNLFGKQNLQDAVNLTAQWQDTLQDRPPLPALADARNAVQAWQGRVKALQERVTLMGLGFCMLFTLLGAWFAAGQWALYQRASERLSSIQRLN</sequence>
<keyword evidence="1" id="KW-0472">Membrane</keyword>
<keyword evidence="1" id="KW-0812">Transmembrane</keyword>
<feature type="transmembrane region" description="Helical" evidence="1">
    <location>
        <begin position="20"/>
        <end position="38"/>
    </location>
</feature>
<keyword evidence="1" id="KW-1133">Transmembrane helix</keyword>
<keyword evidence="3" id="KW-1185">Reference proteome</keyword>
<comment type="caution">
    <text evidence="2">The sequence shown here is derived from an EMBL/GenBank/DDBJ whole genome shotgun (WGS) entry which is preliminary data.</text>
</comment>
<evidence type="ECO:0000256" key="1">
    <source>
        <dbReference type="SAM" id="Phobius"/>
    </source>
</evidence>
<feature type="transmembrane region" description="Helical" evidence="1">
    <location>
        <begin position="150"/>
        <end position="170"/>
    </location>
</feature>
<gene>
    <name evidence="2" type="ORF">ACFOPQ_15560</name>
</gene>
<dbReference type="RefSeq" id="WP_380079808.1">
    <property type="nucleotide sequence ID" value="NZ_JBHRZF010000176.1"/>
</dbReference>
<reference evidence="3" key="1">
    <citation type="journal article" date="2019" name="Int. J. Syst. Evol. Microbiol.">
        <title>The Global Catalogue of Microorganisms (GCM) 10K type strain sequencing project: providing services to taxonomists for standard genome sequencing and annotation.</title>
        <authorList>
            <consortium name="The Broad Institute Genomics Platform"/>
            <consortium name="The Broad Institute Genome Sequencing Center for Infectious Disease"/>
            <person name="Wu L."/>
            <person name="Ma J."/>
        </authorList>
    </citation>
    <scope>NUCLEOTIDE SEQUENCE [LARGE SCALE GENOMIC DNA]</scope>
    <source>
        <strain evidence="3">CCTCC AB 2013263</strain>
    </source>
</reference>
<dbReference type="EMBL" id="JBHRZF010000176">
    <property type="protein sequence ID" value="MFC3862183.1"/>
    <property type="molecule type" value="Genomic_DNA"/>
</dbReference>
<accession>A0ABV8A902</accession>
<dbReference type="Proteomes" id="UP001595748">
    <property type="component" value="Unassembled WGS sequence"/>
</dbReference>
<protein>
    <submittedName>
        <fullName evidence="2">Uncharacterized protein</fullName>
    </submittedName>
</protein>
<name>A0ABV8A902_9DEIO</name>